<keyword evidence="1" id="KW-1133">Transmembrane helix</keyword>
<dbReference type="InterPro" id="IPR021215">
    <property type="entry name" value="DUF2752"/>
</dbReference>
<keyword evidence="1" id="KW-0472">Membrane</keyword>
<organism evidence="2 3">
    <name type="scientific">Sphingobacterium anhuiense</name>
    <dbReference type="NCBI Taxonomy" id="493780"/>
    <lineage>
        <taxon>Bacteria</taxon>
        <taxon>Pseudomonadati</taxon>
        <taxon>Bacteroidota</taxon>
        <taxon>Sphingobacteriia</taxon>
        <taxon>Sphingobacteriales</taxon>
        <taxon>Sphingobacteriaceae</taxon>
        <taxon>Sphingobacterium</taxon>
    </lineage>
</organism>
<dbReference type="Proteomes" id="UP001597509">
    <property type="component" value="Unassembled WGS sequence"/>
</dbReference>
<protein>
    <submittedName>
        <fullName evidence="2">DUF2752 domain-containing protein</fullName>
    </submittedName>
</protein>
<evidence type="ECO:0000313" key="2">
    <source>
        <dbReference type="EMBL" id="MFD2902667.1"/>
    </source>
</evidence>
<keyword evidence="1" id="KW-0812">Transmembrane</keyword>
<feature type="transmembrane region" description="Helical" evidence="1">
    <location>
        <begin position="7"/>
        <end position="26"/>
    </location>
</feature>
<keyword evidence="3" id="KW-1185">Reference proteome</keyword>
<gene>
    <name evidence="2" type="ORF">ACFS6I_01935</name>
</gene>
<accession>A0ABW5YQK9</accession>
<reference evidence="3" key="1">
    <citation type="journal article" date="2019" name="Int. J. Syst. Evol. Microbiol.">
        <title>The Global Catalogue of Microorganisms (GCM) 10K type strain sequencing project: providing services to taxonomists for standard genome sequencing and annotation.</title>
        <authorList>
            <consortium name="The Broad Institute Genomics Platform"/>
            <consortium name="The Broad Institute Genome Sequencing Center for Infectious Disease"/>
            <person name="Wu L."/>
            <person name="Ma J."/>
        </authorList>
    </citation>
    <scope>NUCLEOTIDE SEQUENCE [LARGE SCALE GENOMIC DNA]</scope>
    <source>
        <strain evidence="3">KCTC 22209</strain>
    </source>
</reference>
<comment type="caution">
    <text evidence="2">The sequence shown here is derived from an EMBL/GenBank/DDBJ whole genome shotgun (WGS) entry which is preliminary data.</text>
</comment>
<sequence length="126" mass="15010">MVIKKYYLWSIGIILLFILILTYKFFNPIQYDIFPKCPFYVITGYKCPGCGSQRAIHYLLNFDLQNAWRQNFLLIIAIPYIITGLIFEYQKSPTPKMLKWRKILFGYKAIVIVFIIVIGFWIVRNL</sequence>
<dbReference type="Pfam" id="PF10825">
    <property type="entry name" value="DUF2752"/>
    <property type="match status" value="1"/>
</dbReference>
<feature type="transmembrane region" description="Helical" evidence="1">
    <location>
        <begin position="72"/>
        <end position="91"/>
    </location>
</feature>
<dbReference type="RefSeq" id="WP_132771102.1">
    <property type="nucleotide sequence ID" value="NZ_JBHUPE010000001.1"/>
</dbReference>
<evidence type="ECO:0000313" key="3">
    <source>
        <dbReference type="Proteomes" id="UP001597509"/>
    </source>
</evidence>
<evidence type="ECO:0000256" key="1">
    <source>
        <dbReference type="SAM" id="Phobius"/>
    </source>
</evidence>
<proteinExistence type="predicted"/>
<name>A0ABW5YQK9_9SPHI</name>
<feature type="transmembrane region" description="Helical" evidence="1">
    <location>
        <begin position="103"/>
        <end position="123"/>
    </location>
</feature>
<dbReference type="EMBL" id="JBHUPE010000001">
    <property type="protein sequence ID" value="MFD2902667.1"/>
    <property type="molecule type" value="Genomic_DNA"/>
</dbReference>